<gene>
    <name evidence="4" type="ORF">BN59_02071</name>
</gene>
<name>A0A078KXT8_9GAMM</name>
<reference evidence="4 5" key="1">
    <citation type="submission" date="2014-06" db="EMBL/GenBank/DDBJ databases">
        <authorList>
            <person name="Urmite Genomes Urmite Genomes"/>
        </authorList>
    </citation>
    <scope>NUCLEOTIDE SEQUENCE [LARGE SCALE GENOMIC DNA]</scope>
</reference>
<evidence type="ECO:0000259" key="3">
    <source>
        <dbReference type="PROSITE" id="PS51186"/>
    </source>
</evidence>
<sequence>MTLQLSFEENPQPGDIQVLGNGIMAYAKEKKGMKALHFFTYLIRDNGKKIVGGCNGCTLYGSLYIDQLWVSDLIRHQGWGTKLITAALTYGKEKGCTFATVNTMDWEAFAFYQKFGFKLEFERHGFQKNSVFYFLRKEFCESDIEQGRIKILPFSEKDISLLVTEFDRHHWPKPVSTFELYWQEQIKGERLIWVAFYNEQLAGYVTLRWDSYYQPFSENQIPEIMDLNVLPPYRNKGIGSELLNVAEKEASLRNNKVGLGVGLYSDYGNAQKLYIKRGYIPDGRGITYQYKSVEPGNNAAVDDDLILWFMKKLP</sequence>
<evidence type="ECO:0000313" key="5">
    <source>
        <dbReference type="Proteomes" id="UP000044071"/>
    </source>
</evidence>
<dbReference type="SUPFAM" id="SSF55729">
    <property type="entry name" value="Acyl-CoA N-acyltransferases (Nat)"/>
    <property type="match status" value="2"/>
</dbReference>
<dbReference type="eggNOG" id="COG0456">
    <property type="taxonomic scope" value="Bacteria"/>
</dbReference>
<dbReference type="AlphaFoldDB" id="A0A078KXT8"/>
<dbReference type="InterPro" id="IPR051556">
    <property type="entry name" value="N-term/lysine_N-AcTrnsfr"/>
</dbReference>
<dbReference type="PANTHER" id="PTHR42919">
    <property type="entry name" value="N-ALPHA-ACETYLTRANSFERASE"/>
    <property type="match status" value="1"/>
</dbReference>
<dbReference type="Proteomes" id="UP000044071">
    <property type="component" value="Unassembled WGS sequence"/>
</dbReference>
<proteinExistence type="predicted"/>
<dbReference type="GO" id="GO:0016747">
    <property type="term" value="F:acyltransferase activity, transferring groups other than amino-acyl groups"/>
    <property type="evidence" value="ECO:0007669"/>
    <property type="project" value="InterPro"/>
</dbReference>
<keyword evidence="5" id="KW-1185">Reference proteome</keyword>
<dbReference type="Gene3D" id="3.40.630.30">
    <property type="match status" value="2"/>
</dbReference>
<dbReference type="InterPro" id="IPR000182">
    <property type="entry name" value="GNAT_dom"/>
</dbReference>
<keyword evidence="2" id="KW-0012">Acyltransferase</keyword>
<protein>
    <submittedName>
        <fullName evidence="4">Ribosomal-protein-alanine acetyltransferase</fullName>
    </submittedName>
</protein>
<organism evidence="4 5">
    <name type="scientific">Legionella massiliensis</name>
    <dbReference type="NCBI Taxonomy" id="1034943"/>
    <lineage>
        <taxon>Bacteria</taxon>
        <taxon>Pseudomonadati</taxon>
        <taxon>Pseudomonadota</taxon>
        <taxon>Gammaproteobacteria</taxon>
        <taxon>Legionellales</taxon>
        <taxon>Legionellaceae</taxon>
        <taxon>Legionella</taxon>
    </lineage>
</organism>
<keyword evidence="1 4" id="KW-0808">Transferase</keyword>
<evidence type="ECO:0000313" key="4">
    <source>
        <dbReference type="EMBL" id="CDZ77781.1"/>
    </source>
</evidence>
<dbReference type="PANTHER" id="PTHR42919:SF8">
    <property type="entry name" value="N-ALPHA-ACETYLTRANSFERASE 50"/>
    <property type="match status" value="1"/>
</dbReference>
<dbReference type="InterPro" id="IPR016181">
    <property type="entry name" value="Acyl_CoA_acyltransferase"/>
</dbReference>
<dbReference type="EMBL" id="CCSB01000002">
    <property type="protein sequence ID" value="CDZ77781.1"/>
    <property type="molecule type" value="Genomic_DNA"/>
</dbReference>
<dbReference type="RefSeq" id="WP_245614289.1">
    <property type="nucleotide sequence ID" value="NZ_CCVW01000002.1"/>
</dbReference>
<dbReference type="PROSITE" id="PS51186">
    <property type="entry name" value="GNAT"/>
    <property type="match status" value="2"/>
</dbReference>
<evidence type="ECO:0000256" key="1">
    <source>
        <dbReference type="ARBA" id="ARBA00022679"/>
    </source>
</evidence>
<dbReference type="STRING" id="1034943.BN59_02071"/>
<evidence type="ECO:0000256" key="2">
    <source>
        <dbReference type="ARBA" id="ARBA00023315"/>
    </source>
</evidence>
<feature type="domain" description="N-acetyltransferase" evidence="3">
    <location>
        <begin position="1"/>
        <end position="138"/>
    </location>
</feature>
<dbReference type="Pfam" id="PF00583">
    <property type="entry name" value="Acetyltransf_1"/>
    <property type="match status" value="2"/>
</dbReference>
<accession>A0A078KXT8</accession>
<dbReference type="CDD" id="cd04301">
    <property type="entry name" value="NAT_SF"/>
    <property type="match status" value="2"/>
</dbReference>
<feature type="domain" description="N-acetyltransferase" evidence="3">
    <location>
        <begin position="149"/>
        <end position="300"/>
    </location>
</feature>